<dbReference type="RefSeq" id="WP_119931198.1">
    <property type="nucleotide sequence ID" value="NZ_QZEY01000023.1"/>
</dbReference>
<comment type="caution">
    <text evidence="2">The sequence shown here is derived from an EMBL/GenBank/DDBJ whole genome shotgun (WGS) entry which is preliminary data.</text>
</comment>
<dbReference type="EMBL" id="QZEY01000023">
    <property type="protein sequence ID" value="RJL22123.1"/>
    <property type="molecule type" value="Genomic_DNA"/>
</dbReference>
<name>A0A3A4A899_9ACTN</name>
<dbReference type="InterPro" id="IPR003812">
    <property type="entry name" value="Fido"/>
</dbReference>
<evidence type="ECO:0000259" key="1">
    <source>
        <dbReference type="PROSITE" id="PS51459"/>
    </source>
</evidence>
<dbReference type="Gene3D" id="1.10.3290.10">
    <property type="entry name" value="Fido-like domain"/>
    <property type="match status" value="1"/>
</dbReference>
<organism evidence="2 3">
    <name type="scientific">Bailinhaonella thermotolerans</name>
    <dbReference type="NCBI Taxonomy" id="1070861"/>
    <lineage>
        <taxon>Bacteria</taxon>
        <taxon>Bacillati</taxon>
        <taxon>Actinomycetota</taxon>
        <taxon>Actinomycetes</taxon>
        <taxon>Streptosporangiales</taxon>
        <taxon>Streptosporangiaceae</taxon>
        <taxon>Bailinhaonella</taxon>
    </lineage>
</organism>
<reference evidence="2 3" key="1">
    <citation type="submission" date="2018-09" db="EMBL/GenBank/DDBJ databases">
        <title>YIM 75507 draft genome.</title>
        <authorList>
            <person name="Tang S."/>
            <person name="Feng Y."/>
        </authorList>
    </citation>
    <scope>NUCLEOTIDE SEQUENCE [LARGE SCALE GENOMIC DNA]</scope>
    <source>
        <strain evidence="2 3">YIM 75507</strain>
    </source>
</reference>
<evidence type="ECO:0000313" key="2">
    <source>
        <dbReference type="EMBL" id="RJL22123.1"/>
    </source>
</evidence>
<dbReference type="AlphaFoldDB" id="A0A3A4A899"/>
<keyword evidence="3" id="KW-1185">Reference proteome</keyword>
<dbReference type="PROSITE" id="PS51459">
    <property type="entry name" value="FIDO"/>
    <property type="match status" value="1"/>
</dbReference>
<dbReference type="InterPro" id="IPR036597">
    <property type="entry name" value="Fido-like_dom_sf"/>
</dbReference>
<protein>
    <submittedName>
        <fullName evidence="2">Oxidoreductase</fullName>
    </submittedName>
</protein>
<feature type="domain" description="Fido" evidence="1">
    <location>
        <begin position="96"/>
        <end position="239"/>
    </location>
</feature>
<accession>A0A3A4A899</accession>
<dbReference type="Proteomes" id="UP000265768">
    <property type="component" value="Unassembled WGS sequence"/>
</dbReference>
<evidence type="ECO:0000313" key="3">
    <source>
        <dbReference type="Proteomes" id="UP000265768"/>
    </source>
</evidence>
<gene>
    <name evidence="2" type="ORF">D5H75_35940</name>
</gene>
<proteinExistence type="predicted"/>
<sequence length="261" mass="27666">MSDPLARIADLPGVPEAVDAARESVDRLYRHKVLRRRQPEVSAESALRGAWASAVLEGAQVKLDELREGDVQEPLVQGALRATAELGRLRQTWRLAPRQVLARLHALAGADLLPQEELGRPRVGPTDSDPYGLGPAPGVVEMSARLDALFAVSQESAEAPAVVVGAIVHGELAVLRPFGAVDGLVARVAERLTLIEQGLDPKALVPVELGHREQSESYADALRGYASGTSAGVAGWVRHCAEAVVLGARESTAVCEALLRG</sequence>
<dbReference type="OrthoDB" id="5241763at2"/>